<comment type="caution">
    <text evidence="2">The sequence shown here is derived from an EMBL/GenBank/DDBJ whole genome shotgun (WGS) entry which is preliminary data.</text>
</comment>
<dbReference type="AlphaFoldDB" id="A0ABD3I4I9"/>
<name>A0ABD3I4I9_9MARC</name>
<accession>A0ABD3I4I9</accession>
<feature type="region of interest" description="Disordered" evidence="1">
    <location>
        <begin position="1"/>
        <end position="26"/>
    </location>
</feature>
<organism evidence="2 3">
    <name type="scientific">Riccia sorocarpa</name>
    <dbReference type="NCBI Taxonomy" id="122646"/>
    <lineage>
        <taxon>Eukaryota</taxon>
        <taxon>Viridiplantae</taxon>
        <taxon>Streptophyta</taxon>
        <taxon>Embryophyta</taxon>
        <taxon>Marchantiophyta</taxon>
        <taxon>Marchantiopsida</taxon>
        <taxon>Marchantiidae</taxon>
        <taxon>Marchantiales</taxon>
        <taxon>Ricciaceae</taxon>
        <taxon>Riccia</taxon>
    </lineage>
</organism>
<protein>
    <submittedName>
        <fullName evidence="2">Uncharacterized protein</fullName>
    </submittedName>
</protein>
<evidence type="ECO:0000313" key="3">
    <source>
        <dbReference type="Proteomes" id="UP001633002"/>
    </source>
</evidence>
<reference evidence="2 3" key="1">
    <citation type="submission" date="2024-09" db="EMBL/GenBank/DDBJ databases">
        <title>Chromosome-scale assembly of Riccia sorocarpa.</title>
        <authorList>
            <person name="Paukszto L."/>
        </authorList>
    </citation>
    <scope>NUCLEOTIDE SEQUENCE [LARGE SCALE GENOMIC DNA]</scope>
    <source>
        <strain evidence="2">LP-2024</strain>
        <tissue evidence="2">Aerial parts of the thallus</tissue>
    </source>
</reference>
<evidence type="ECO:0000313" key="2">
    <source>
        <dbReference type="EMBL" id="KAL3698625.1"/>
    </source>
</evidence>
<proteinExistence type="predicted"/>
<evidence type="ECO:0000256" key="1">
    <source>
        <dbReference type="SAM" id="MobiDB-lite"/>
    </source>
</evidence>
<keyword evidence="3" id="KW-1185">Reference proteome</keyword>
<sequence length="121" mass="14131">MLRYESPTDPQIFEEQVTSSEDGDFDGLRDEEDAIADLFTEWFPPEPPTGPKKVRNIDIYLEPLVEELQQLWTGVDDVYDGRTERIGRDRWFTLKDGLVHYPDFVLDILTTRNVYEFSVGL</sequence>
<dbReference type="Proteomes" id="UP001633002">
    <property type="component" value="Unassembled WGS sequence"/>
</dbReference>
<dbReference type="EMBL" id="JBJQOH010000002">
    <property type="protein sequence ID" value="KAL3698625.1"/>
    <property type="molecule type" value="Genomic_DNA"/>
</dbReference>
<gene>
    <name evidence="2" type="ORF">R1sor_012701</name>
</gene>